<proteinExistence type="predicted"/>
<keyword evidence="2" id="KW-0418">Kinase</keyword>
<dbReference type="InterPro" id="IPR004155">
    <property type="entry name" value="PBS_lyase_HEAT"/>
</dbReference>
<evidence type="ECO:0000313" key="2">
    <source>
        <dbReference type="EMBL" id="GGN64757.1"/>
    </source>
</evidence>
<dbReference type="Gene3D" id="1.25.10.10">
    <property type="entry name" value="Leucine-rich Repeat Variant"/>
    <property type="match status" value="2"/>
</dbReference>
<dbReference type="InterPro" id="IPR016024">
    <property type="entry name" value="ARM-type_fold"/>
</dbReference>
<reference evidence="2 3" key="1">
    <citation type="journal article" date="2014" name="Int. J. Syst. Evol. Microbiol.">
        <title>Complete genome sequence of Corynebacterium casei LMG S-19264T (=DSM 44701T), isolated from a smear-ripened cheese.</title>
        <authorList>
            <consortium name="US DOE Joint Genome Institute (JGI-PGF)"/>
            <person name="Walter F."/>
            <person name="Albersmeier A."/>
            <person name="Kalinowski J."/>
            <person name="Ruckert C."/>
        </authorList>
    </citation>
    <scope>NUCLEOTIDE SEQUENCE [LARGE SCALE GENOMIC DNA]</scope>
    <source>
        <strain evidence="2 3">CGMCC 4.7111</strain>
    </source>
</reference>
<dbReference type="RefSeq" id="WP_189186858.1">
    <property type="nucleotide sequence ID" value="NZ_BMMM01000005.1"/>
</dbReference>
<dbReference type="Proteomes" id="UP000600365">
    <property type="component" value="Unassembled WGS sequence"/>
</dbReference>
<dbReference type="PANTHER" id="PTHR46844">
    <property type="entry name" value="SLR5058 PROTEIN"/>
    <property type="match status" value="1"/>
</dbReference>
<keyword evidence="2" id="KW-0808">Transferase</keyword>
<dbReference type="SUPFAM" id="SSF48371">
    <property type="entry name" value="ARM repeat"/>
    <property type="match status" value="2"/>
</dbReference>
<dbReference type="InterPro" id="IPR011989">
    <property type="entry name" value="ARM-like"/>
</dbReference>
<accession>A0A917Y3I4</accession>
<comment type="caution">
    <text evidence="2">The sequence shown here is derived from an EMBL/GenBank/DDBJ whole genome shotgun (WGS) entry which is preliminary data.</text>
</comment>
<dbReference type="Gene3D" id="3.40.50.300">
    <property type="entry name" value="P-loop containing nucleotide triphosphate hydrolases"/>
    <property type="match status" value="1"/>
</dbReference>
<sequence length="948" mass="102858">MAVGHADQVTYYAAPTAAAPDDRAFAPDARLGSYLQAAVRAADHHPYPGLTDAASSPPLTELYVHQQAQACPQRAIATADLESDAHSSAQYGWSTQPVPAESIFAGDSRVRVLLAGAGGGKSTLLRRHLADSANQWLRDEGSDRGSNTGSGQGSEEQRDQRRPAVPVLIRATSLVGTALLAQALATAVTEELGPFGLREALPEDFFRRCPSPLAPWLVMVDGLDEVPNLATRVALLERLAREAETEPLLYRFIVATRPLPGRELDRLGPSVSRLELRPFSPPELHEYATKCFRDLPGADQHTSAFTSELKRSCLDDLARTPLIASMLCQLYAADPSKPLPEGRTGAYRSFVELLYEQNTHKSIAKTHTEVILALKDRHQIPRDSQAAEHAAQLVRNQLAELIDHLAHERINGNTAPTVEILASHLSVRRPDKIKGPLWNAFLSDLLRPTGLLAERAGDFDFFHQTLLEYHAARHATRDEDARTQLLHRLFPRLHAPESGYWVPPGLDPSYLGFLLDGLLTPDDHVRADTIRALEHLSRRGREPAYSFLLKQIQLRTVLPPEDTARQLARFADGDTLLDPNARAGAARTLAGMYGHREQGVELLARLAGDTTLRDALMDHPQRLHGYQHRWDVGIARVRAAFALAKLGDERAAGLLADLAHDGTVRDARLQAALALATMNGHRKEGTDLLARFVTDTSWESKQRVTAARALAALGDGRAVRLLALLAVSTTVNPFQRATAALRLAGMDGHQEEGTALLARLASAGRGIERVSAAWARAKLGDERAAGLLADLAANASLGGVRRDAALALALLGDERAAGLLAHFHDAETARALARMDGHREEGVALLARLASTGGSFDRLTAAIYLANLDHGRAAEVLTRFTANTRMEPFHRVKAAWILYRLAGHAEEGAALLAALAADPTMGGIREHATEALTHIGGISDAFPDRRTQ</sequence>
<protein>
    <submittedName>
        <fullName evidence="2">Histidine kinase</fullName>
    </submittedName>
</protein>
<keyword evidence="3" id="KW-1185">Reference proteome</keyword>
<dbReference type="PANTHER" id="PTHR46844:SF1">
    <property type="entry name" value="SLR5058 PROTEIN"/>
    <property type="match status" value="1"/>
</dbReference>
<evidence type="ECO:0000313" key="3">
    <source>
        <dbReference type="Proteomes" id="UP000600365"/>
    </source>
</evidence>
<dbReference type="SMART" id="SM00567">
    <property type="entry name" value="EZ_HEAT"/>
    <property type="match status" value="8"/>
</dbReference>
<evidence type="ECO:0000256" key="1">
    <source>
        <dbReference type="SAM" id="MobiDB-lite"/>
    </source>
</evidence>
<feature type="region of interest" description="Disordered" evidence="1">
    <location>
        <begin position="136"/>
        <end position="163"/>
    </location>
</feature>
<dbReference type="GO" id="GO:0016301">
    <property type="term" value="F:kinase activity"/>
    <property type="evidence" value="ECO:0007669"/>
    <property type="project" value="UniProtKB-KW"/>
</dbReference>
<dbReference type="AlphaFoldDB" id="A0A917Y3I4"/>
<name>A0A917Y3I4_9ACTN</name>
<gene>
    <name evidence="2" type="ORF">GCM10011579_034560</name>
</gene>
<dbReference type="InterPro" id="IPR027417">
    <property type="entry name" value="P-loop_NTPase"/>
</dbReference>
<organism evidence="2 3">
    <name type="scientific">Streptomyces albiflavescens</name>
    <dbReference type="NCBI Taxonomy" id="1623582"/>
    <lineage>
        <taxon>Bacteria</taxon>
        <taxon>Bacillati</taxon>
        <taxon>Actinomycetota</taxon>
        <taxon>Actinomycetes</taxon>
        <taxon>Kitasatosporales</taxon>
        <taxon>Streptomycetaceae</taxon>
        <taxon>Streptomyces</taxon>
    </lineage>
</organism>
<dbReference type="EMBL" id="BMMM01000005">
    <property type="protein sequence ID" value="GGN64757.1"/>
    <property type="molecule type" value="Genomic_DNA"/>
</dbReference>